<dbReference type="HOGENOM" id="CLU_390172_0_0_9"/>
<feature type="chain" id="PRO_5003590623" description="Beta-lactamase-related domain-containing protein" evidence="4">
    <location>
        <begin position="27"/>
        <end position="707"/>
    </location>
</feature>
<evidence type="ECO:0000313" key="7">
    <source>
        <dbReference type="Proteomes" id="UP000004191"/>
    </source>
</evidence>
<dbReference type="PATRIC" id="fig|883114.3.peg.434"/>
<keyword evidence="2" id="KW-0378">Hydrolase</keyword>
<dbReference type="PANTHER" id="PTHR43283">
    <property type="entry name" value="BETA-LACTAMASE-RELATED"/>
    <property type="match status" value="1"/>
</dbReference>
<dbReference type="Pfam" id="PF19127">
    <property type="entry name" value="Choline_bind_3"/>
    <property type="match status" value="1"/>
</dbReference>
<dbReference type="eggNOG" id="COG1680">
    <property type="taxonomic scope" value="Bacteria"/>
</dbReference>
<dbReference type="InterPro" id="IPR050789">
    <property type="entry name" value="Diverse_Enzym_Activities"/>
</dbReference>
<evidence type="ECO:0000259" key="5">
    <source>
        <dbReference type="Pfam" id="PF00144"/>
    </source>
</evidence>
<name>H3NM80_9FIRM</name>
<dbReference type="SUPFAM" id="SSF69360">
    <property type="entry name" value="Cell wall binding repeat"/>
    <property type="match status" value="1"/>
</dbReference>
<dbReference type="STRING" id="883114.HMPREF9709_00441"/>
<organism evidence="6 7">
    <name type="scientific">Helcococcus kunzii ATCC 51366</name>
    <dbReference type="NCBI Taxonomy" id="883114"/>
    <lineage>
        <taxon>Bacteria</taxon>
        <taxon>Bacillati</taxon>
        <taxon>Bacillota</taxon>
        <taxon>Tissierellia</taxon>
        <taxon>Tissierellales</taxon>
        <taxon>Peptoniphilaceae</taxon>
        <taxon>Helcococcus</taxon>
    </lineage>
</organism>
<reference evidence="6 7" key="1">
    <citation type="submission" date="2012-01" db="EMBL/GenBank/DDBJ databases">
        <title>The Genome Sequence of Helcococcus kunzii ATCC 51366.</title>
        <authorList>
            <consortium name="The Broad Institute Genome Sequencing Platform"/>
            <person name="Earl A."/>
            <person name="Ward D."/>
            <person name="Feldgarden M."/>
            <person name="Gevers D."/>
            <person name="Huys G."/>
            <person name="Young S.K."/>
            <person name="Zeng Q."/>
            <person name="Gargeya S."/>
            <person name="Fitzgerald M."/>
            <person name="Haas B."/>
            <person name="Abouelleil A."/>
            <person name="Alvarado L."/>
            <person name="Arachchi H.M."/>
            <person name="Berlin A."/>
            <person name="Chapman S.B."/>
            <person name="Gearin G."/>
            <person name="Goldberg J."/>
            <person name="Griggs A."/>
            <person name="Gujja S."/>
            <person name="Hansen M."/>
            <person name="Heiman D."/>
            <person name="Howarth C."/>
            <person name="Larimer J."/>
            <person name="Lui A."/>
            <person name="MacDonald P.J.P."/>
            <person name="McCowen C."/>
            <person name="Montmayeur A."/>
            <person name="Murphy C."/>
            <person name="Neiman D."/>
            <person name="Pearson M."/>
            <person name="Priest M."/>
            <person name="Roberts A."/>
            <person name="Saif S."/>
            <person name="Shea T."/>
            <person name="Sisk P."/>
            <person name="Stolte C."/>
            <person name="Sykes S."/>
            <person name="Wortman J."/>
            <person name="Nusbaum C."/>
            <person name="Birren B."/>
        </authorList>
    </citation>
    <scope>NUCLEOTIDE SEQUENCE [LARGE SCALE GENOMIC DNA]</scope>
    <source>
        <strain evidence="6 7">ATCC 51366</strain>
    </source>
</reference>
<comment type="caution">
    <text evidence="6">The sequence shown here is derived from an EMBL/GenBank/DDBJ whole genome shotgun (WGS) entry which is preliminary data.</text>
</comment>
<dbReference type="RefSeq" id="WP_005397546.1">
    <property type="nucleotide sequence ID" value="NZ_JH601088.1"/>
</dbReference>
<dbReference type="GeneID" id="96999802"/>
<dbReference type="InterPro" id="IPR001466">
    <property type="entry name" value="Beta-lactam-related"/>
</dbReference>
<dbReference type="GO" id="GO:0016787">
    <property type="term" value="F:hydrolase activity"/>
    <property type="evidence" value="ECO:0007669"/>
    <property type="project" value="UniProtKB-KW"/>
</dbReference>
<dbReference type="InterPro" id="IPR012338">
    <property type="entry name" value="Beta-lactam/transpept-like"/>
</dbReference>
<dbReference type="EMBL" id="AGEI01000012">
    <property type="protein sequence ID" value="EHR35489.1"/>
    <property type="molecule type" value="Genomic_DNA"/>
</dbReference>
<protein>
    <recommendedName>
        <fullName evidence="5">Beta-lactamase-related domain-containing protein</fullName>
    </recommendedName>
</protein>
<dbReference type="PANTHER" id="PTHR43283:SF11">
    <property type="entry name" value="BETA-LACTAMASE-RELATED DOMAIN-CONTAINING PROTEIN"/>
    <property type="match status" value="1"/>
</dbReference>
<dbReference type="SUPFAM" id="SSF56601">
    <property type="entry name" value="beta-lactamase/transpeptidase-like"/>
    <property type="match status" value="1"/>
</dbReference>
<evidence type="ECO:0000256" key="1">
    <source>
        <dbReference type="ARBA" id="ARBA00022737"/>
    </source>
</evidence>
<keyword evidence="4" id="KW-0732">Signal</keyword>
<feature type="domain" description="Beta-lactamase-related" evidence="5">
    <location>
        <begin position="42"/>
        <end position="419"/>
    </location>
</feature>
<dbReference type="InterPro" id="IPR018337">
    <property type="entry name" value="Cell_wall/Cho-bd_repeat"/>
</dbReference>
<keyword evidence="1" id="KW-0677">Repeat</keyword>
<evidence type="ECO:0000256" key="2">
    <source>
        <dbReference type="ARBA" id="ARBA00022801"/>
    </source>
</evidence>
<feature type="signal peptide" evidence="4">
    <location>
        <begin position="1"/>
        <end position="26"/>
    </location>
</feature>
<evidence type="ECO:0000256" key="3">
    <source>
        <dbReference type="PROSITE-ProRule" id="PRU00591"/>
    </source>
</evidence>
<accession>H3NM80</accession>
<dbReference type="PROSITE" id="PS51170">
    <property type="entry name" value="CW"/>
    <property type="match status" value="1"/>
</dbReference>
<evidence type="ECO:0000256" key="4">
    <source>
        <dbReference type="SAM" id="SignalP"/>
    </source>
</evidence>
<dbReference type="Proteomes" id="UP000004191">
    <property type="component" value="Unassembled WGS sequence"/>
</dbReference>
<gene>
    <name evidence="6" type="ORF">HMPREF9709_00441</name>
</gene>
<dbReference type="OrthoDB" id="9797709at2"/>
<keyword evidence="7" id="KW-1185">Reference proteome</keyword>
<proteinExistence type="predicted"/>
<dbReference type="Pfam" id="PF00144">
    <property type="entry name" value="Beta-lactamase"/>
    <property type="match status" value="1"/>
</dbReference>
<dbReference type="eggNOG" id="COG5263">
    <property type="taxonomic scope" value="Bacteria"/>
</dbReference>
<feature type="repeat" description="Cell wall-binding" evidence="3">
    <location>
        <begin position="622"/>
        <end position="641"/>
    </location>
</feature>
<sequence>MLKRTLSLLLAFALAIQAFFIADVKAEETDFKNPEFIELLDELISSENNYGLSGAQLAVYKDGNLIKNSAYGYINNYKNKFDENGDVIFGDFDILPKNERVKVTENTLFDLASNTKMYATVYAMQKLASEGKVSLDTKISEIFPEFLEFANENGWKDKIDVRMVLSHRAGFAPDPQYHNEKFDAVDQIKNGKNDLYSQDREKTFEMVMKTPLNTEPDTDWAYSDADMMLAGFIVEKLSGMPLEEYVSKNFYKPLGLDRITFNPQEAGFKVNELSASELNGNTRDGKNFFNNVRTTIVEGEVHDEKAYYSMGGVSGHAGLFGSAQQIAYLAQAMIYDGELNGVKLFDKETIDKFTEVSPWHTQANGGWRRKSESGGAAAWYSEFAPAGTIGHTGWTGTNTMIDKENKLTLSLNTNSRNTPLMHPGTNDFYNYNSNISSYGLVSELIYRALGLADGKDVDEVLIKIIEADYVEDVSKELPSKRNTIRSLMDVLKDRAKGNKVLTNYLEYDKIQKLISDLELTKYEDLKRISLIEKPVEKHGWKQIGNKWTYYDHGKQAKSEWKWINKTWEYFNSKGESIDQIYKENGMHWLSIAGPNTRYYKGWWLNPQNGSKYYFRQSSGTMVKGKQFIDGNWRYFRNSGTMATGWQKLPLGWMYFRPATGTQAYGWQYIDGVWRYLRPSTGTRVSGKQWIDGRWYNFTWDGKLIGKR</sequence>
<dbReference type="AlphaFoldDB" id="H3NM80"/>
<evidence type="ECO:0000313" key="6">
    <source>
        <dbReference type="EMBL" id="EHR35489.1"/>
    </source>
</evidence>
<dbReference type="Gene3D" id="3.40.710.10">
    <property type="entry name" value="DD-peptidase/beta-lactamase superfamily"/>
    <property type="match status" value="1"/>
</dbReference>
<dbReference type="Gene3D" id="2.10.270.10">
    <property type="entry name" value="Cholin Binding"/>
    <property type="match status" value="3"/>
</dbReference>